<protein>
    <submittedName>
        <fullName evidence="1">Uncharacterized protein</fullName>
    </submittedName>
</protein>
<gene>
    <name evidence="1" type="ORF">JHL18_00720</name>
</gene>
<sequence length="90" mass="10655">MVSNIENLEEKLRTGYFYYNKFGLFIKSKVKEITTEDNKINIEFEGGQVETTLSKIEIIEDKTNVATRFEWCYKVKNSFNEEMGFIGHER</sequence>
<evidence type="ECO:0000313" key="1">
    <source>
        <dbReference type="EMBL" id="MBK1809171.1"/>
    </source>
</evidence>
<reference evidence="2" key="1">
    <citation type="submission" date="2021-01" db="EMBL/GenBank/DDBJ databases">
        <title>Genome public.</title>
        <authorList>
            <person name="Liu C."/>
            <person name="Sun Q."/>
        </authorList>
    </citation>
    <scope>NUCLEOTIDE SEQUENCE [LARGE SCALE GENOMIC DNA]</scope>
    <source>
        <strain evidence="2">YIM B02505</strain>
    </source>
</reference>
<accession>A0ABS1EII7</accession>
<organism evidence="1 2">
    <name type="scientific">Clostridium yunnanense</name>
    <dbReference type="NCBI Taxonomy" id="2800325"/>
    <lineage>
        <taxon>Bacteria</taxon>
        <taxon>Bacillati</taxon>
        <taxon>Bacillota</taxon>
        <taxon>Clostridia</taxon>
        <taxon>Eubacteriales</taxon>
        <taxon>Clostridiaceae</taxon>
        <taxon>Clostridium</taxon>
    </lineage>
</organism>
<dbReference type="EMBL" id="JAENHN010000002">
    <property type="protein sequence ID" value="MBK1809171.1"/>
    <property type="molecule type" value="Genomic_DNA"/>
</dbReference>
<comment type="caution">
    <text evidence="1">The sequence shown here is derived from an EMBL/GenBank/DDBJ whole genome shotgun (WGS) entry which is preliminary data.</text>
</comment>
<dbReference type="Proteomes" id="UP000596739">
    <property type="component" value="Unassembled WGS sequence"/>
</dbReference>
<dbReference type="RefSeq" id="WP_200265718.1">
    <property type="nucleotide sequence ID" value="NZ_JAENHN010000002.1"/>
</dbReference>
<proteinExistence type="predicted"/>
<evidence type="ECO:0000313" key="2">
    <source>
        <dbReference type="Proteomes" id="UP000596739"/>
    </source>
</evidence>
<name>A0ABS1EII7_9CLOT</name>
<keyword evidence="2" id="KW-1185">Reference proteome</keyword>